<accession>A0A7L5DYK4</accession>
<evidence type="ECO:0000313" key="2">
    <source>
        <dbReference type="EMBL" id="QJD96212.1"/>
    </source>
</evidence>
<evidence type="ECO:0000256" key="1">
    <source>
        <dbReference type="SAM" id="MobiDB-lite"/>
    </source>
</evidence>
<dbReference type="RefSeq" id="WP_169607378.1">
    <property type="nucleotide sequence ID" value="NZ_CP051682.1"/>
</dbReference>
<dbReference type="EMBL" id="CP051682">
    <property type="protein sequence ID" value="QJD96212.1"/>
    <property type="molecule type" value="Genomic_DNA"/>
</dbReference>
<sequence>MQTTASLQKETPKNTATTEGKNTTNPLQLKAMGEEEEDLQMKQNPLHLQTNLEDEVGIPARLTI</sequence>
<reference evidence="2 3" key="1">
    <citation type="submission" date="2020-04" db="EMBL/GenBank/DDBJ databases">
        <title>Genome sequencing of novel species.</title>
        <authorList>
            <person name="Heo J."/>
            <person name="Kim S.-J."/>
            <person name="Kim J.-S."/>
            <person name="Hong S.-B."/>
            <person name="Kwon S.-W."/>
        </authorList>
    </citation>
    <scope>NUCLEOTIDE SEQUENCE [LARGE SCALE GENOMIC DNA]</scope>
    <source>
        <strain evidence="2 3">F39-2</strain>
    </source>
</reference>
<dbReference type="KEGG" id="mrob:HH214_10210"/>
<protein>
    <submittedName>
        <fullName evidence="2">Uncharacterized protein</fullName>
    </submittedName>
</protein>
<evidence type="ECO:0000313" key="3">
    <source>
        <dbReference type="Proteomes" id="UP000503278"/>
    </source>
</evidence>
<organism evidence="2 3">
    <name type="scientific">Mucilaginibacter robiniae</name>
    <dbReference type="NCBI Taxonomy" id="2728022"/>
    <lineage>
        <taxon>Bacteria</taxon>
        <taxon>Pseudomonadati</taxon>
        <taxon>Bacteroidota</taxon>
        <taxon>Sphingobacteriia</taxon>
        <taxon>Sphingobacteriales</taxon>
        <taxon>Sphingobacteriaceae</taxon>
        <taxon>Mucilaginibacter</taxon>
    </lineage>
</organism>
<feature type="region of interest" description="Disordered" evidence="1">
    <location>
        <begin position="1"/>
        <end position="27"/>
    </location>
</feature>
<dbReference type="Proteomes" id="UP000503278">
    <property type="component" value="Chromosome"/>
</dbReference>
<dbReference type="AlphaFoldDB" id="A0A7L5DYK4"/>
<gene>
    <name evidence="2" type="ORF">HH214_10210</name>
</gene>
<name>A0A7L5DYK4_9SPHI</name>
<keyword evidence="3" id="KW-1185">Reference proteome</keyword>
<proteinExistence type="predicted"/>